<keyword evidence="4" id="KW-1185">Reference proteome</keyword>
<dbReference type="GO" id="GO:0003678">
    <property type="term" value="F:DNA helicase activity"/>
    <property type="evidence" value="ECO:0007669"/>
    <property type="project" value="TreeGrafter"/>
</dbReference>
<dbReference type="GO" id="GO:0016787">
    <property type="term" value="F:hydrolase activity"/>
    <property type="evidence" value="ECO:0007669"/>
    <property type="project" value="UniProtKB-KW"/>
</dbReference>
<keyword evidence="2" id="KW-0067">ATP-binding</keyword>
<evidence type="ECO:0000313" key="4">
    <source>
        <dbReference type="Proteomes" id="UP000792457"/>
    </source>
</evidence>
<evidence type="ECO:0000313" key="3">
    <source>
        <dbReference type="EMBL" id="KAG8239455.1"/>
    </source>
</evidence>
<dbReference type="GO" id="GO:0002151">
    <property type="term" value="F:G-quadruplex RNA binding"/>
    <property type="evidence" value="ECO:0007669"/>
    <property type="project" value="TreeGrafter"/>
</dbReference>
<proteinExistence type="predicted"/>
<accession>A0A8K0KR26</accession>
<dbReference type="GO" id="GO:0003724">
    <property type="term" value="F:RNA helicase activity"/>
    <property type="evidence" value="ECO:0007669"/>
    <property type="project" value="TreeGrafter"/>
</dbReference>
<protein>
    <submittedName>
        <fullName evidence="3">Uncharacterized protein</fullName>
    </submittedName>
</protein>
<evidence type="ECO:0000256" key="2">
    <source>
        <dbReference type="ARBA" id="ARBA00022806"/>
    </source>
</evidence>
<dbReference type="GO" id="GO:0005737">
    <property type="term" value="C:cytoplasm"/>
    <property type="evidence" value="ECO:0007669"/>
    <property type="project" value="TreeGrafter"/>
</dbReference>
<reference evidence="3" key="2">
    <citation type="submission" date="2017-10" db="EMBL/GenBank/DDBJ databases">
        <title>Ladona fulva Genome sequencing and assembly.</title>
        <authorList>
            <person name="Murali S."/>
            <person name="Richards S."/>
            <person name="Bandaranaike D."/>
            <person name="Bellair M."/>
            <person name="Blankenburg K."/>
            <person name="Chao H."/>
            <person name="Dinh H."/>
            <person name="Doddapaneni H."/>
            <person name="Dugan-Rocha S."/>
            <person name="Elkadiri S."/>
            <person name="Gnanaolivu R."/>
            <person name="Hernandez B."/>
            <person name="Skinner E."/>
            <person name="Javaid M."/>
            <person name="Lee S."/>
            <person name="Li M."/>
            <person name="Ming W."/>
            <person name="Munidasa M."/>
            <person name="Muniz J."/>
            <person name="Nguyen L."/>
            <person name="Hughes D."/>
            <person name="Osuji N."/>
            <person name="Pu L.-L."/>
            <person name="Puazo M."/>
            <person name="Qu C."/>
            <person name="Quiroz J."/>
            <person name="Raj R."/>
            <person name="Weissenberger G."/>
            <person name="Xin Y."/>
            <person name="Zou X."/>
            <person name="Han Y."/>
            <person name="Worley K."/>
            <person name="Muzny D."/>
            <person name="Gibbs R."/>
        </authorList>
    </citation>
    <scope>NUCLEOTIDE SEQUENCE</scope>
    <source>
        <strain evidence="3">Sampled in the wild</strain>
    </source>
</reference>
<organism evidence="3 4">
    <name type="scientific">Ladona fulva</name>
    <name type="common">Scarce chaser dragonfly</name>
    <name type="synonym">Libellula fulva</name>
    <dbReference type="NCBI Taxonomy" id="123851"/>
    <lineage>
        <taxon>Eukaryota</taxon>
        <taxon>Metazoa</taxon>
        <taxon>Ecdysozoa</taxon>
        <taxon>Arthropoda</taxon>
        <taxon>Hexapoda</taxon>
        <taxon>Insecta</taxon>
        <taxon>Pterygota</taxon>
        <taxon>Palaeoptera</taxon>
        <taxon>Odonata</taxon>
        <taxon>Epiprocta</taxon>
        <taxon>Anisoptera</taxon>
        <taxon>Libelluloidea</taxon>
        <taxon>Libellulidae</taxon>
        <taxon>Ladona</taxon>
    </lineage>
</organism>
<reference evidence="3" key="1">
    <citation type="submission" date="2013-04" db="EMBL/GenBank/DDBJ databases">
        <authorList>
            <person name="Qu J."/>
            <person name="Murali S.C."/>
            <person name="Bandaranaike D."/>
            <person name="Bellair M."/>
            <person name="Blankenburg K."/>
            <person name="Chao H."/>
            <person name="Dinh H."/>
            <person name="Doddapaneni H."/>
            <person name="Downs B."/>
            <person name="Dugan-Rocha S."/>
            <person name="Elkadiri S."/>
            <person name="Gnanaolivu R.D."/>
            <person name="Hernandez B."/>
            <person name="Javaid M."/>
            <person name="Jayaseelan J.C."/>
            <person name="Lee S."/>
            <person name="Li M."/>
            <person name="Ming W."/>
            <person name="Munidasa M."/>
            <person name="Muniz J."/>
            <person name="Nguyen L."/>
            <person name="Ongeri F."/>
            <person name="Osuji N."/>
            <person name="Pu L.-L."/>
            <person name="Puazo M."/>
            <person name="Qu C."/>
            <person name="Quiroz J."/>
            <person name="Raj R."/>
            <person name="Weissenberger G."/>
            <person name="Xin Y."/>
            <person name="Zou X."/>
            <person name="Han Y."/>
            <person name="Richards S."/>
            <person name="Worley K."/>
            <person name="Muzny D."/>
            <person name="Gibbs R."/>
        </authorList>
    </citation>
    <scope>NUCLEOTIDE SEQUENCE</scope>
    <source>
        <strain evidence="3">Sampled in the wild</strain>
    </source>
</reference>
<dbReference type="EMBL" id="KZ309653">
    <property type="protein sequence ID" value="KAG8239455.1"/>
    <property type="molecule type" value="Genomic_DNA"/>
</dbReference>
<dbReference type="Gene3D" id="3.40.50.300">
    <property type="entry name" value="P-loop containing nucleotide triphosphate hydrolases"/>
    <property type="match status" value="1"/>
</dbReference>
<keyword evidence="2" id="KW-0547">Nucleotide-binding</keyword>
<dbReference type="SUPFAM" id="SSF52540">
    <property type="entry name" value="P-loop containing nucleoside triphosphate hydrolases"/>
    <property type="match status" value="1"/>
</dbReference>
<dbReference type="OrthoDB" id="5600252at2759"/>
<dbReference type="Proteomes" id="UP000792457">
    <property type="component" value="Unassembled WGS sequence"/>
</dbReference>
<dbReference type="AlphaFoldDB" id="A0A8K0KR26"/>
<dbReference type="PANTHER" id="PTHR18934">
    <property type="entry name" value="ATP-DEPENDENT RNA HELICASE"/>
    <property type="match status" value="1"/>
</dbReference>
<sequence>MSLRKKKVKTMLSLEKVLETVIWQEIISLIEENRVVVVTGEAGCGKSTQVPQFILDDWAAHGLGGFCNIVVTQPRRISATSLAERVSHERLEREENHVKSVMEEVT</sequence>
<keyword evidence="2" id="KW-0347">Helicase</keyword>
<evidence type="ECO:0000256" key="1">
    <source>
        <dbReference type="ARBA" id="ARBA00022801"/>
    </source>
</evidence>
<gene>
    <name evidence="3" type="ORF">J437_LFUL017589</name>
</gene>
<dbReference type="InterPro" id="IPR027417">
    <property type="entry name" value="P-loop_NTPase"/>
</dbReference>
<keyword evidence="1" id="KW-0378">Hydrolase</keyword>
<dbReference type="PANTHER" id="PTHR18934:SF257">
    <property type="entry name" value="ATP-DEPENDENT RNA HELICASE DHX30"/>
    <property type="match status" value="1"/>
</dbReference>
<name>A0A8K0KR26_LADFU</name>
<comment type="caution">
    <text evidence="3">The sequence shown here is derived from an EMBL/GenBank/DDBJ whole genome shotgun (WGS) entry which is preliminary data.</text>
</comment>
<dbReference type="GO" id="GO:0005634">
    <property type="term" value="C:nucleus"/>
    <property type="evidence" value="ECO:0007669"/>
    <property type="project" value="TreeGrafter"/>
</dbReference>